<dbReference type="Gene3D" id="3.90.1720.10">
    <property type="entry name" value="endopeptidase domain like (from Nostoc punctiforme)"/>
    <property type="match status" value="1"/>
</dbReference>
<keyword evidence="3" id="KW-0378">Hydrolase</keyword>
<evidence type="ECO:0000256" key="4">
    <source>
        <dbReference type="ARBA" id="ARBA00022807"/>
    </source>
</evidence>
<keyword evidence="5" id="KW-1133">Transmembrane helix</keyword>
<dbReference type="Pfam" id="PF00877">
    <property type="entry name" value="NLPC_P60"/>
    <property type="match status" value="1"/>
</dbReference>
<keyword evidence="8" id="KW-1185">Reference proteome</keyword>
<comment type="caution">
    <text evidence="7">The sequence shown here is derived from an EMBL/GenBank/DDBJ whole genome shotgun (WGS) entry which is preliminary data.</text>
</comment>
<keyword evidence="5" id="KW-0812">Transmembrane</keyword>
<dbReference type="SUPFAM" id="SSF54001">
    <property type="entry name" value="Cysteine proteinases"/>
    <property type="match status" value="1"/>
</dbReference>
<evidence type="ECO:0000256" key="5">
    <source>
        <dbReference type="SAM" id="Phobius"/>
    </source>
</evidence>
<dbReference type="SUPFAM" id="SSF51261">
    <property type="entry name" value="Duplicated hybrid motif"/>
    <property type="match status" value="1"/>
</dbReference>
<feature type="transmembrane region" description="Helical" evidence="5">
    <location>
        <begin position="12"/>
        <end position="34"/>
    </location>
</feature>
<evidence type="ECO:0000256" key="2">
    <source>
        <dbReference type="ARBA" id="ARBA00022670"/>
    </source>
</evidence>
<dbReference type="EMBL" id="BAAANY010000010">
    <property type="protein sequence ID" value="GAA1681893.1"/>
    <property type="molecule type" value="Genomic_DNA"/>
</dbReference>
<sequence>MRCLDPRSLRPIALLAGELLAVLLATHLVAGLLWPAGASADTVPPPTPPTLVWPLDGVPPVVRGFDPPAGPYSPGHRGVDLAAPAGAPVRAAGSGRVVYAGDLAGRPVVSIEHSGGLRTTYEPVRPIVHRGDAVTYGTLIGTLIGGHPGCPMAACLHWGALLNGQYVDPLTLLAGLGGPVRLLPLDGHGRRSGGSARGLAVVLAARRWLGTPYVFAGGDARGPTTGTEPGIGFDCSGLTLYAWAQVGVSLPHTASGQHRLGQPVPPGREQPGDLVFFHTSGDQPDYYHHVGIALGGGLMIDAPHSGAVVRIEQIWPAEYAGARRY</sequence>
<dbReference type="PANTHER" id="PTHR47359">
    <property type="entry name" value="PEPTIDOGLYCAN DL-ENDOPEPTIDASE CWLO"/>
    <property type="match status" value="1"/>
</dbReference>
<dbReference type="InterPro" id="IPR051794">
    <property type="entry name" value="PG_Endopeptidase_C40"/>
</dbReference>
<organism evidence="7 8">
    <name type="scientific">Fodinicola feengrottensis</name>
    <dbReference type="NCBI Taxonomy" id="435914"/>
    <lineage>
        <taxon>Bacteria</taxon>
        <taxon>Bacillati</taxon>
        <taxon>Actinomycetota</taxon>
        <taxon>Actinomycetes</taxon>
        <taxon>Mycobacteriales</taxon>
        <taxon>Fodinicola</taxon>
    </lineage>
</organism>
<dbReference type="Proteomes" id="UP001500618">
    <property type="component" value="Unassembled WGS sequence"/>
</dbReference>
<evidence type="ECO:0000256" key="3">
    <source>
        <dbReference type="ARBA" id="ARBA00022801"/>
    </source>
</evidence>
<keyword evidence="4" id="KW-0788">Thiol protease</keyword>
<keyword evidence="5" id="KW-0472">Membrane</keyword>
<dbReference type="PANTHER" id="PTHR47359:SF3">
    <property type="entry name" value="NLP_P60 DOMAIN-CONTAINING PROTEIN-RELATED"/>
    <property type="match status" value="1"/>
</dbReference>
<name>A0ABN2H5N0_9ACTN</name>
<dbReference type="InterPro" id="IPR011055">
    <property type="entry name" value="Dup_hybrid_motif"/>
</dbReference>
<dbReference type="PROSITE" id="PS51935">
    <property type="entry name" value="NLPC_P60"/>
    <property type="match status" value="1"/>
</dbReference>
<dbReference type="CDD" id="cd12797">
    <property type="entry name" value="M23_peptidase"/>
    <property type="match status" value="1"/>
</dbReference>
<evidence type="ECO:0000259" key="6">
    <source>
        <dbReference type="PROSITE" id="PS51935"/>
    </source>
</evidence>
<protein>
    <recommendedName>
        <fullName evidence="6">NlpC/P60 domain-containing protein</fullName>
    </recommendedName>
</protein>
<evidence type="ECO:0000256" key="1">
    <source>
        <dbReference type="ARBA" id="ARBA00007074"/>
    </source>
</evidence>
<dbReference type="InterPro" id="IPR000064">
    <property type="entry name" value="NLP_P60_dom"/>
</dbReference>
<proteinExistence type="inferred from homology"/>
<comment type="similarity">
    <text evidence="1">Belongs to the peptidase C40 family.</text>
</comment>
<reference evidence="7 8" key="1">
    <citation type="journal article" date="2019" name="Int. J. Syst. Evol. Microbiol.">
        <title>The Global Catalogue of Microorganisms (GCM) 10K type strain sequencing project: providing services to taxonomists for standard genome sequencing and annotation.</title>
        <authorList>
            <consortium name="The Broad Institute Genomics Platform"/>
            <consortium name="The Broad Institute Genome Sequencing Center for Infectious Disease"/>
            <person name="Wu L."/>
            <person name="Ma J."/>
        </authorList>
    </citation>
    <scope>NUCLEOTIDE SEQUENCE [LARGE SCALE GENOMIC DNA]</scope>
    <source>
        <strain evidence="7 8">JCM 14718</strain>
    </source>
</reference>
<dbReference type="InterPro" id="IPR038765">
    <property type="entry name" value="Papain-like_cys_pep_sf"/>
</dbReference>
<dbReference type="InterPro" id="IPR016047">
    <property type="entry name" value="M23ase_b-sheet_dom"/>
</dbReference>
<dbReference type="Gene3D" id="2.70.70.10">
    <property type="entry name" value="Glucose Permease (Domain IIA)"/>
    <property type="match status" value="1"/>
</dbReference>
<keyword evidence="2" id="KW-0645">Protease</keyword>
<feature type="domain" description="NlpC/P60" evidence="6">
    <location>
        <begin position="195"/>
        <end position="325"/>
    </location>
</feature>
<gene>
    <name evidence="7" type="ORF">GCM10009765_33830</name>
</gene>
<evidence type="ECO:0000313" key="7">
    <source>
        <dbReference type="EMBL" id="GAA1681893.1"/>
    </source>
</evidence>
<accession>A0ABN2H5N0</accession>
<evidence type="ECO:0000313" key="8">
    <source>
        <dbReference type="Proteomes" id="UP001500618"/>
    </source>
</evidence>
<dbReference type="Pfam" id="PF01551">
    <property type="entry name" value="Peptidase_M23"/>
    <property type="match status" value="1"/>
</dbReference>